<gene>
    <name evidence="3" type="ORF">A3Q29_02005</name>
    <name evidence="2" type="ORF">RG298_001943</name>
</gene>
<sequence>MERAQFNIAIVGDVKYPMDDIVQVTLQHTNFILQPEITGLAFECDGVICEDSLREQLIEKFDVNTPFLTTSEWQDIEHLDRFFIQLYTKNRFDVLANDLTSHRIITFHSKLKYLLMAYSPQGYQATGKMVASISQHYDLREFYEQYREKILAILSQTPTRKLHVNAIQHIQGYFKHKATKDEKTRLGWLINDYLLGYLSINNPLSMILQLLTQYPDSYISEQYYLSPYPECRKVRALLQL</sequence>
<name>A0A1S1HW48_PROST</name>
<reference evidence="3 4" key="1">
    <citation type="submission" date="2016-03" db="EMBL/GenBank/DDBJ databases">
        <title>Genome sequence of Providencia stuartii strain, isolated from the salivary glands of larval Lucilia sericata.</title>
        <authorList>
            <person name="Yuan Y."/>
            <person name="Zhang Y."/>
            <person name="Fu S."/>
            <person name="Crippen T.L."/>
            <person name="Visi D."/>
            <person name="Benbow M.E."/>
            <person name="Allen M."/>
            <person name="Tomberlin J.K."/>
            <person name="Sze S.-H."/>
            <person name="Tarone A.M."/>
        </authorList>
    </citation>
    <scope>NUCLEOTIDE SEQUENCE [LARGE SCALE GENOMIC DNA]</scope>
    <source>
        <strain evidence="3 4">Crippen</strain>
    </source>
</reference>
<feature type="domain" description="DUF1722" evidence="1">
    <location>
        <begin position="112"/>
        <end position="229"/>
    </location>
</feature>
<comment type="caution">
    <text evidence="3">The sequence shown here is derived from an EMBL/GenBank/DDBJ whole genome shotgun (WGS) entry which is preliminary data.</text>
</comment>
<keyword evidence="4" id="KW-1185">Reference proteome</keyword>
<dbReference type="Pfam" id="PF08349">
    <property type="entry name" value="DUF1722"/>
    <property type="match status" value="1"/>
</dbReference>
<proteinExistence type="predicted"/>
<evidence type="ECO:0000313" key="2">
    <source>
        <dbReference type="EMBL" id="EMJ5134220.1"/>
    </source>
</evidence>
<evidence type="ECO:0000313" key="3">
    <source>
        <dbReference type="EMBL" id="OHT26112.1"/>
    </source>
</evidence>
<dbReference type="RefSeq" id="WP_070925070.1">
    <property type="nucleotide sequence ID" value="NZ_CANMXG010000019.1"/>
</dbReference>
<dbReference type="Proteomes" id="UP000179588">
    <property type="component" value="Unassembled WGS sequence"/>
</dbReference>
<dbReference type="OrthoDB" id="495783at2"/>
<dbReference type="EMBL" id="ABMABF030000005">
    <property type="protein sequence ID" value="EMJ5134220.1"/>
    <property type="molecule type" value="Genomic_DNA"/>
</dbReference>
<evidence type="ECO:0000313" key="4">
    <source>
        <dbReference type="Proteomes" id="UP000179588"/>
    </source>
</evidence>
<dbReference type="InterPro" id="IPR013560">
    <property type="entry name" value="DUF1722"/>
</dbReference>
<dbReference type="AlphaFoldDB" id="A0A1S1HW48"/>
<evidence type="ECO:0000259" key="1">
    <source>
        <dbReference type="Pfam" id="PF08349"/>
    </source>
</evidence>
<dbReference type="EMBL" id="LVIE01000001">
    <property type="protein sequence ID" value="OHT26112.1"/>
    <property type="molecule type" value="Genomic_DNA"/>
</dbReference>
<dbReference type="PANTHER" id="PTHR30087">
    <property type="entry name" value="INNER MEMBRANE PROTEIN"/>
    <property type="match status" value="1"/>
</dbReference>
<organism evidence="3 4">
    <name type="scientific">Providencia stuartii</name>
    <dbReference type="NCBI Taxonomy" id="588"/>
    <lineage>
        <taxon>Bacteria</taxon>
        <taxon>Pseudomonadati</taxon>
        <taxon>Pseudomonadota</taxon>
        <taxon>Gammaproteobacteria</taxon>
        <taxon>Enterobacterales</taxon>
        <taxon>Morganellaceae</taxon>
        <taxon>Providencia</taxon>
    </lineage>
</organism>
<dbReference type="PANTHER" id="PTHR30087:SF1">
    <property type="entry name" value="HYPOTHETICAL CYTOSOLIC PROTEIN"/>
    <property type="match status" value="1"/>
</dbReference>
<protein>
    <submittedName>
        <fullName evidence="2">YbgA family protein</fullName>
    </submittedName>
</protein>
<accession>A0A1S1HW48</accession>
<reference evidence="2" key="2">
    <citation type="submission" date="2024-02" db="EMBL/GenBank/DDBJ databases">
        <authorList>
            <consortium name="Clinical and Environmental Microbiology Branch: Whole genome sequencing antimicrobial resistance pathogens in the healthcare setting"/>
        </authorList>
    </citation>
    <scope>NUCLEOTIDE SEQUENCE</scope>
    <source>
        <strain evidence="2">2021GO-0154</strain>
    </source>
</reference>